<dbReference type="PANTHER" id="PTHR31066:SF45">
    <property type="entry name" value="PB1 DOMAIN-CONTAINING PROTEIN"/>
    <property type="match status" value="1"/>
</dbReference>
<dbReference type="SUPFAM" id="SSF54277">
    <property type="entry name" value="CAD &amp; PB1 domains"/>
    <property type="match status" value="1"/>
</dbReference>
<dbReference type="SMART" id="SM00666">
    <property type="entry name" value="PB1"/>
    <property type="match status" value="1"/>
</dbReference>
<reference evidence="2 3" key="1">
    <citation type="journal article" date="2019" name="Sci. Rep.">
        <title>A high-quality genome of Eragrostis curvula grass provides insights into Poaceae evolution and supports new strategies to enhance forage quality.</title>
        <authorList>
            <person name="Carballo J."/>
            <person name="Santos B.A.C.M."/>
            <person name="Zappacosta D."/>
            <person name="Garbus I."/>
            <person name="Selva J.P."/>
            <person name="Gallo C.A."/>
            <person name="Diaz A."/>
            <person name="Albertini E."/>
            <person name="Caccamo M."/>
            <person name="Echenique V."/>
        </authorList>
    </citation>
    <scope>NUCLEOTIDE SEQUENCE [LARGE SCALE GENOMIC DNA]</scope>
    <source>
        <strain evidence="3">cv. Victoria</strain>
        <tissue evidence="2">Leaf</tissue>
    </source>
</reference>
<evidence type="ECO:0000259" key="1">
    <source>
        <dbReference type="SMART" id="SM00666"/>
    </source>
</evidence>
<gene>
    <name evidence="2" type="ORF">EJB05_05112</name>
</gene>
<dbReference type="Proteomes" id="UP000324897">
    <property type="component" value="Chromosome 5"/>
</dbReference>
<dbReference type="AlphaFoldDB" id="A0A5J9WC95"/>
<feature type="non-terminal residue" evidence="2">
    <location>
        <position position="1"/>
    </location>
</feature>
<dbReference type="Gene3D" id="3.10.20.90">
    <property type="entry name" value="Phosphatidylinositol 3-kinase Catalytic Subunit, Chain A, domain 1"/>
    <property type="match status" value="1"/>
</dbReference>
<evidence type="ECO:0000313" key="3">
    <source>
        <dbReference type="Proteomes" id="UP000324897"/>
    </source>
</evidence>
<name>A0A5J9WC95_9POAL</name>
<dbReference type="OrthoDB" id="634045at2759"/>
<dbReference type="InterPro" id="IPR000270">
    <property type="entry name" value="PB1_dom"/>
</dbReference>
<dbReference type="PANTHER" id="PTHR31066">
    <property type="entry name" value="OS05G0427100 PROTEIN-RELATED"/>
    <property type="match status" value="1"/>
</dbReference>
<dbReference type="Gramene" id="TVU45621">
    <property type="protein sequence ID" value="TVU45621"/>
    <property type="gene ID" value="EJB05_05112"/>
</dbReference>
<feature type="domain" description="PB1" evidence="1">
    <location>
        <begin position="27"/>
        <end position="117"/>
    </location>
</feature>
<protein>
    <recommendedName>
        <fullName evidence="1">PB1 domain-containing protein</fullName>
    </recommendedName>
</protein>
<dbReference type="InterPro" id="IPR053198">
    <property type="entry name" value="Gynoecium_Dev_Regulator"/>
</dbReference>
<accession>A0A5J9WC95</accession>
<comment type="caution">
    <text evidence="2">The sequence shown here is derived from an EMBL/GenBank/DDBJ whole genome shotgun (WGS) entry which is preliminary data.</text>
</comment>
<dbReference type="CDD" id="cd06410">
    <property type="entry name" value="PB1_UP2"/>
    <property type="match status" value="1"/>
</dbReference>
<organism evidence="2 3">
    <name type="scientific">Eragrostis curvula</name>
    <name type="common">weeping love grass</name>
    <dbReference type="NCBI Taxonomy" id="38414"/>
    <lineage>
        <taxon>Eukaryota</taxon>
        <taxon>Viridiplantae</taxon>
        <taxon>Streptophyta</taxon>
        <taxon>Embryophyta</taxon>
        <taxon>Tracheophyta</taxon>
        <taxon>Spermatophyta</taxon>
        <taxon>Magnoliopsida</taxon>
        <taxon>Liliopsida</taxon>
        <taxon>Poales</taxon>
        <taxon>Poaceae</taxon>
        <taxon>PACMAD clade</taxon>
        <taxon>Chloridoideae</taxon>
        <taxon>Eragrostideae</taxon>
        <taxon>Eragrostidinae</taxon>
        <taxon>Eragrostis</taxon>
    </lineage>
</organism>
<evidence type="ECO:0000313" key="2">
    <source>
        <dbReference type="EMBL" id="TVU45621.1"/>
    </source>
</evidence>
<dbReference type="Pfam" id="PF00564">
    <property type="entry name" value="PB1"/>
    <property type="match status" value="1"/>
</dbReference>
<proteinExistence type="predicted"/>
<sequence length="278" mass="30872">MAKEAFSAVHARMKITCSHGSHLMPCGPDGSLRYVSGETRVIGVPRSASFHHLAARLSEMAGGAEVRAVRHRLADEHLEDVIVSVTCDEELSHMRDEYDRLHATRPAARFRLFVTTTADSSSRSGCGDVQRRRSGIPPLAPKMRRVQSQQALAVSAQVHHRPGPPGGYPVPMRRVQSAQELRARQFLHHPVRSSQCRCVHQRQCPRTAAAAPLMCALPYMSKNARGVSAAKKAATARSREEKSTMDFDKGRAIWEFERTFLFVLEPWCGTVNICPVQD</sequence>
<dbReference type="EMBL" id="RWGY01000004">
    <property type="protein sequence ID" value="TVU45621.1"/>
    <property type="molecule type" value="Genomic_DNA"/>
</dbReference>
<keyword evidence="3" id="KW-1185">Reference proteome</keyword>